<gene>
    <name evidence="6" type="ORF">LMH87_007895</name>
</gene>
<evidence type="ECO:0000256" key="5">
    <source>
        <dbReference type="SAM" id="MobiDB-lite"/>
    </source>
</evidence>
<evidence type="ECO:0000256" key="4">
    <source>
        <dbReference type="PIRSR" id="PIRSR606689-2"/>
    </source>
</evidence>
<comment type="caution">
    <text evidence="6">The sequence shown here is derived from an EMBL/GenBank/DDBJ whole genome shotgun (WGS) entry which is preliminary data.</text>
</comment>
<dbReference type="SUPFAM" id="SSF52540">
    <property type="entry name" value="P-loop containing nucleoside triphosphate hydrolases"/>
    <property type="match status" value="1"/>
</dbReference>
<dbReference type="GO" id="GO:0003924">
    <property type="term" value="F:GTPase activity"/>
    <property type="evidence" value="ECO:0007669"/>
    <property type="project" value="InterPro"/>
</dbReference>
<dbReference type="EMBL" id="JAJHUN010000003">
    <property type="protein sequence ID" value="KAJ4159960.1"/>
    <property type="molecule type" value="Genomic_DNA"/>
</dbReference>
<evidence type="ECO:0000313" key="7">
    <source>
        <dbReference type="Proteomes" id="UP001144673"/>
    </source>
</evidence>
<organism evidence="6 7">
    <name type="scientific">Akanthomyces muscarius</name>
    <name type="common">Entomopathogenic fungus</name>
    <name type="synonym">Lecanicillium muscarium</name>
    <dbReference type="NCBI Taxonomy" id="2231603"/>
    <lineage>
        <taxon>Eukaryota</taxon>
        <taxon>Fungi</taxon>
        <taxon>Dikarya</taxon>
        <taxon>Ascomycota</taxon>
        <taxon>Pezizomycotina</taxon>
        <taxon>Sordariomycetes</taxon>
        <taxon>Hypocreomycetidae</taxon>
        <taxon>Hypocreales</taxon>
        <taxon>Cordycipitaceae</taxon>
        <taxon>Akanthomyces</taxon>
    </lineage>
</organism>
<dbReference type="PRINTS" id="PR00328">
    <property type="entry name" value="SAR1GTPBP"/>
</dbReference>
<dbReference type="Proteomes" id="UP001144673">
    <property type="component" value="Unassembled WGS sequence"/>
</dbReference>
<feature type="binding site" evidence="3">
    <location>
        <begin position="20"/>
        <end position="27"/>
    </location>
    <ligand>
        <name>GTP</name>
        <dbReference type="ChEBI" id="CHEBI:37565"/>
    </ligand>
</feature>
<dbReference type="RefSeq" id="XP_056057765.1">
    <property type="nucleotide sequence ID" value="XM_056200766.1"/>
</dbReference>
<evidence type="ECO:0008006" key="8">
    <source>
        <dbReference type="Google" id="ProtNLM"/>
    </source>
</evidence>
<dbReference type="Gene3D" id="3.40.50.300">
    <property type="entry name" value="P-loop containing nucleotide triphosphate hydrolases"/>
    <property type="match status" value="1"/>
</dbReference>
<protein>
    <recommendedName>
        <fullName evidence="8">ARF-like GTPase ARLP2</fullName>
    </recommendedName>
</protein>
<dbReference type="InterPro" id="IPR024156">
    <property type="entry name" value="Small_GTPase_ARF"/>
</dbReference>
<proteinExistence type="predicted"/>
<feature type="binding site" evidence="3">
    <location>
        <position position="67"/>
    </location>
    <ligand>
        <name>GTP</name>
        <dbReference type="ChEBI" id="CHEBI:37565"/>
    </ligand>
</feature>
<dbReference type="GeneID" id="80895054"/>
<dbReference type="PANTHER" id="PTHR11711">
    <property type="entry name" value="ADP RIBOSYLATION FACTOR-RELATED"/>
    <property type="match status" value="1"/>
</dbReference>
<keyword evidence="7" id="KW-1185">Reference proteome</keyword>
<dbReference type="SMART" id="SM00177">
    <property type="entry name" value="ARF"/>
    <property type="match status" value="1"/>
</dbReference>
<name>A0A9W8UR29_AKAMU</name>
<reference evidence="6" key="1">
    <citation type="journal article" date="2023" name="Access Microbiol">
        <title>De-novo genome assembly for Akanthomyces muscarius, a biocontrol agent of insect agricultural pests.</title>
        <authorList>
            <person name="Erdos Z."/>
            <person name="Studholme D.J."/>
            <person name="Raymond B."/>
            <person name="Sharma M."/>
        </authorList>
    </citation>
    <scope>NUCLEOTIDE SEQUENCE</scope>
    <source>
        <strain evidence="6">Ve6</strain>
    </source>
</reference>
<dbReference type="GO" id="GO:0005525">
    <property type="term" value="F:GTP binding"/>
    <property type="evidence" value="ECO:0007669"/>
    <property type="project" value="UniProtKB-KW"/>
</dbReference>
<keyword evidence="4" id="KW-0460">Magnesium</keyword>
<accession>A0A9W8UR29</accession>
<evidence type="ECO:0000313" key="6">
    <source>
        <dbReference type="EMBL" id="KAJ4159960.1"/>
    </source>
</evidence>
<dbReference type="Pfam" id="PF00025">
    <property type="entry name" value="Arf"/>
    <property type="match status" value="1"/>
</dbReference>
<evidence type="ECO:0000256" key="2">
    <source>
        <dbReference type="ARBA" id="ARBA00023134"/>
    </source>
</evidence>
<evidence type="ECO:0000256" key="3">
    <source>
        <dbReference type="PIRSR" id="PIRSR606689-1"/>
    </source>
</evidence>
<feature type="compositionally biased region" description="Basic and acidic residues" evidence="5">
    <location>
        <begin position="187"/>
        <end position="196"/>
    </location>
</feature>
<dbReference type="PROSITE" id="PS51417">
    <property type="entry name" value="ARF"/>
    <property type="match status" value="1"/>
</dbReference>
<dbReference type="AlphaFoldDB" id="A0A9W8UR29"/>
<dbReference type="KEGG" id="amus:LMH87_007895"/>
<keyword evidence="2 3" id="KW-0342">GTP-binding</keyword>
<sequence>MKRAKWMFWRTNERRVLLMGVNYSGKTTLLYRWKTGEVVNSIPTIGFNVETIRHSSGHTFEVWEPGGSDKARPLFRHYYDNVELVIFLHHCADMSMFDEQLDWFKTLATDGELYHAPILVVPAVQDTMAPDTKTEDLAKIMAAYANVAANYRRPEPIKIFNCPGFSARTTENPETVLDEVAKMLPGKRRDATKTPDTKAPNSPPSASDVERAKTMTDADGKNMESFWSAFEDGSLAPWDHYNHLKAGFFVLIETFEQGGAILDAAETFVGHLDRLRTADPELFRDESHRTMTTFWLAQLQVAAANYINSLASARPLQRDDFKNVLLKTPQLTDERLWSEHYSEDVLFTQDAKDGWCLPNLKPLPSVTTRRRLKAGLGPPAMASDVDRLVGFGLTVVKQTIVSRARRGAIVKAALAALQPSTMQERAVNAAIPPYSETQAYFWVQMVHAAVAAANNSEVEKAESLNWSGSIESLTLPAFKALFGITGDEWREHYSAKSWNSLPARMQFHPPDKKPLPDVIAVHDKARVSAARGAMVESYASEKEPRSEMPPLKDLAVMAAVLARELEDGTGRDHGIMLQALFDLLHATEEMKQDPTASQRTQSLAIAKALDIPCASVDGLTQRMFWVQQVLLAVGKFEGADFGEFVRANAHLAYRELPLVYYTSMLWASKEAEEVYIAPDRKSLRSLII</sequence>
<dbReference type="InterPro" id="IPR027417">
    <property type="entry name" value="P-loop_NTPase"/>
</dbReference>
<keyword evidence="1 3" id="KW-0547">Nucleotide-binding</keyword>
<feature type="binding site" evidence="4">
    <location>
        <position position="44"/>
    </location>
    <ligand>
        <name>Mg(2+)</name>
        <dbReference type="ChEBI" id="CHEBI:18420"/>
    </ligand>
</feature>
<feature type="region of interest" description="Disordered" evidence="5">
    <location>
        <begin position="183"/>
        <end position="215"/>
    </location>
</feature>
<dbReference type="GO" id="GO:0046872">
    <property type="term" value="F:metal ion binding"/>
    <property type="evidence" value="ECO:0007669"/>
    <property type="project" value="UniProtKB-KW"/>
</dbReference>
<evidence type="ECO:0000256" key="1">
    <source>
        <dbReference type="ARBA" id="ARBA00022741"/>
    </source>
</evidence>
<feature type="binding site" evidence="4">
    <location>
        <position position="27"/>
    </location>
    <ligand>
        <name>Mg(2+)</name>
        <dbReference type="ChEBI" id="CHEBI:18420"/>
    </ligand>
</feature>
<keyword evidence="4" id="KW-0479">Metal-binding</keyword>
<dbReference type="InterPro" id="IPR006689">
    <property type="entry name" value="Small_GTPase_ARF/SAR"/>
</dbReference>